<feature type="transmembrane region" description="Helical" evidence="2">
    <location>
        <begin position="194"/>
        <end position="214"/>
    </location>
</feature>
<dbReference type="Proteomes" id="UP000826651">
    <property type="component" value="Unassembled WGS sequence"/>
</dbReference>
<keyword evidence="2" id="KW-0812">Transmembrane</keyword>
<protein>
    <submittedName>
        <fullName evidence="4">DUF2510 domain-containing protein</fullName>
    </submittedName>
</protein>
<keyword evidence="2" id="KW-0472">Membrane</keyword>
<feature type="region of interest" description="Disordered" evidence="1">
    <location>
        <begin position="56"/>
        <end position="83"/>
    </location>
</feature>
<reference evidence="4 5" key="1">
    <citation type="submission" date="2021-04" db="EMBL/GenBank/DDBJ databases">
        <title>Ruania sp. nov., isolated from sandy soil of mangrove forest.</title>
        <authorList>
            <person name="Ge X."/>
            <person name="Huang R."/>
            <person name="Liu W."/>
        </authorList>
    </citation>
    <scope>NUCLEOTIDE SEQUENCE [LARGE SCALE GENOMIC DNA]</scope>
    <source>
        <strain evidence="4 5">N2-46</strain>
    </source>
</reference>
<keyword evidence="2" id="KW-1133">Transmembrane helix</keyword>
<feature type="compositionally biased region" description="Low complexity" evidence="1">
    <location>
        <begin position="224"/>
        <end position="245"/>
    </location>
</feature>
<proteinExistence type="predicted"/>
<accession>A0ABS7S3H9</accession>
<keyword evidence="5" id="KW-1185">Reference proteome</keyword>
<name>A0ABS7S3H9_9MICO</name>
<feature type="compositionally biased region" description="Low complexity" evidence="1">
    <location>
        <begin position="56"/>
        <end position="74"/>
    </location>
</feature>
<dbReference type="InterPro" id="IPR018929">
    <property type="entry name" value="DUF2510"/>
</dbReference>
<organism evidence="4 5">
    <name type="scientific">Occultella gossypii</name>
    <dbReference type="NCBI Taxonomy" id="2800820"/>
    <lineage>
        <taxon>Bacteria</taxon>
        <taxon>Bacillati</taxon>
        <taxon>Actinomycetota</taxon>
        <taxon>Actinomycetes</taxon>
        <taxon>Micrococcales</taxon>
        <taxon>Ruaniaceae</taxon>
        <taxon>Occultella</taxon>
    </lineage>
</organism>
<dbReference type="EMBL" id="JAGSHT010000002">
    <property type="protein sequence ID" value="MBZ2194896.1"/>
    <property type="molecule type" value="Genomic_DNA"/>
</dbReference>
<feature type="region of interest" description="Disordered" evidence="1">
    <location>
        <begin position="219"/>
        <end position="258"/>
    </location>
</feature>
<evidence type="ECO:0000256" key="1">
    <source>
        <dbReference type="SAM" id="MobiDB-lite"/>
    </source>
</evidence>
<feature type="domain" description="DUF2510" evidence="3">
    <location>
        <begin position="31"/>
        <end position="63"/>
    </location>
</feature>
<evidence type="ECO:0000259" key="3">
    <source>
        <dbReference type="Pfam" id="PF10708"/>
    </source>
</evidence>
<comment type="caution">
    <text evidence="4">The sequence shown here is derived from an EMBL/GenBank/DDBJ whole genome shotgun (WGS) entry which is preliminary data.</text>
</comment>
<evidence type="ECO:0000256" key="2">
    <source>
        <dbReference type="SAM" id="Phobius"/>
    </source>
</evidence>
<evidence type="ECO:0000313" key="5">
    <source>
        <dbReference type="Proteomes" id="UP000826651"/>
    </source>
</evidence>
<evidence type="ECO:0000313" key="4">
    <source>
        <dbReference type="EMBL" id="MBZ2194896.1"/>
    </source>
</evidence>
<sequence length="478" mass="47356">MPRLRPGLPSLPYVTGALGPTALEVTVSAPAGWFPDPEGQDRLRYWDGTAWTENYAPRPAGAAPTADASAAPTTPATPAPTTPAPAVAAAASAVAAPAPAVAAPAPAGYPQAGPYGGAGGAPAVPPVPGVPSGGYGQASAPAGYGQASAPGGYGQAGAPGGYGQAGGYGQPGAPGAYGGGYGQSGGPQKKNTGLIVAIVAVLVVVLGVGGYFGFRALNPDDPEPTAGPGPTSAPTDAPTDTPTEPVDGPTDAPTGDMPEMVATLTLGTALPGSFAADGSWGALLPITTPGVYLLHGVADGAEDLELTVYDEGLNAISFIDDIPQGADVLQPNSLNPLLPIYLEAGQYAVVITEIAGAPASFQVLAEDLTAIPELPQDTDVTISMTAGNVWVNYVVVDAAGTITIDARTTNDADLLMTVISPLGGWIANDDRGSDIAGQVGGDTYDPFVEEVVDPGVYILMMSEYSDGAGEAVVTVGVS</sequence>
<gene>
    <name evidence="4" type="ORF">KCQ71_01925</name>
</gene>
<dbReference type="Pfam" id="PF10708">
    <property type="entry name" value="DUF2510"/>
    <property type="match status" value="1"/>
</dbReference>